<gene>
    <name evidence="2" type="ORF">ACFPP6_20480</name>
</gene>
<dbReference type="InterPro" id="IPR052189">
    <property type="entry name" value="L-asp_N-monooxygenase_NS-form"/>
</dbReference>
<dbReference type="Gene3D" id="3.50.50.60">
    <property type="entry name" value="FAD/NAD(P)-binding domain"/>
    <property type="match status" value="1"/>
</dbReference>
<dbReference type="Pfam" id="PF13454">
    <property type="entry name" value="NAD_binding_9"/>
    <property type="match status" value="1"/>
</dbReference>
<comment type="caution">
    <text evidence="2">The sequence shown here is derived from an EMBL/GenBank/DDBJ whole genome shotgun (WGS) entry which is preliminary data.</text>
</comment>
<evidence type="ECO:0000313" key="2">
    <source>
        <dbReference type="EMBL" id="MFC5147053.1"/>
    </source>
</evidence>
<feature type="domain" description="FAD-dependent urate hydroxylase HpyO/Asp monooxygenase CreE-like FAD/NAD(P)-binding" evidence="1">
    <location>
        <begin position="8"/>
        <end position="157"/>
    </location>
</feature>
<protein>
    <submittedName>
        <fullName evidence="2">FAD/NAD(P)-binding protein</fullName>
    </submittedName>
</protein>
<dbReference type="RefSeq" id="WP_382044293.1">
    <property type="nucleotide sequence ID" value="NZ_JBHSKJ010000011.1"/>
</dbReference>
<proteinExistence type="predicted"/>
<accession>A0ABW0A079</accession>
<organism evidence="2 3">
    <name type="scientific">Streptomyces aureoversilis</name>
    <dbReference type="NCBI Taxonomy" id="67277"/>
    <lineage>
        <taxon>Bacteria</taxon>
        <taxon>Bacillati</taxon>
        <taxon>Actinomycetota</taxon>
        <taxon>Actinomycetes</taxon>
        <taxon>Kitasatosporales</taxon>
        <taxon>Streptomycetaceae</taxon>
        <taxon>Streptomyces</taxon>
    </lineage>
</organism>
<dbReference type="InterPro" id="IPR036188">
    <property type="entry name" value="FAD/NAD-bd_sf"/>
</dbReference>
<keyword evidence="3" id="KW-1185">Reference proteome</keyword>
<dbReference type="Proteomes" id="UP001596222">
    <property type="component" value="Unassembled WGS sequence"/>
</dbReference>
<evidence type="ECO:0000259" key="1">
    <source>
        <dbReference type="Pfam" id="PF13454"/>
    </source>
</evidence>
<sequence length="454" mass="47679">MPETPRIAVVGAGAAGTLTAAQLLRRAAALQAELQVLLIDPGVTGRGVAYASTAAHHLLNVPAGRMSAYHDAPDHFVRWLTRRAPGVHAGADHVPRALYGEYLADVLDAAASGPGPGRLHRVHERAVGLRRTDHGVTLDLGSDEPVPADAAVLALGNFPPGSAWVPPALHRSSRYLPAPWAPGALECLPDHGDVLLVGTGLTMVDVALTLSRAGRAVRAISRHGLLPQPHAESPLPVAPPPSFDSGADIRQIRRSLLSHVSACRRTYGDWRVGIDGLRPVTAELWQHLSPAAQAHFLHHDQALWNSHRHRIPPTVARALQDEIAAGRIQVGPGEIADAAATQDSVLVRLRDGRTLSVGAVVNCTGPQADVRHVDDPLVAGLLATGLAAPDPTGLGFHTTPNGRLLPADGTASDVLWTLGSLRRGALFESTAIPEIRAQAHALAADLLGSKKAGR</sequence>
<dbReference type="SUPFAM" id="SSF51905">
    <property type="entry name" value="FAD/NAD(P)-binding domain"/>
    <property type="match status" value="2"/>
</dbReference>
<reference evidence="3" key="1">
    <citation type="journal article" date="2019" name="Int. J. Syst. Evol. Microbiol.">
        <title>The Global Catalogue of Microorganisms (GCM) 10K type strain sequencing project: providing services to taxonomists for standard genome sequencing and annotation.</title>
        <authorList>
            <consortium name="The Broad Institute Genomics Platform"/>
            <consortium name="The Broad Institute Genome Sequencing Center for Infectious Disease"/>
            <person name="Wu L."/>
            <person name="Ma J."/>
        </authorList>
    </citation>
    <scope>NUCLEOTIDE SEQUENCE [LARGE SCALE GENOMIC DNA]</scope>
    <source>
        <strain evidence="3">CGMCC 4.1641</strain>
    </source>
</reference>
<dbReference type="PANTHER" id="PTHR40254">
    <property type="entry name" value="BLR0577 PROTEIN"/>
    <property type="match status" value="1"/>
</dbReference>
<dbReference type="EMBL" id="JBHSKJ010000011">
    <property type="protein sequence ID" value="MFC5147053.1"/>
    <property type="molecule type" value="Genomic_DNA"/>
</dbReference>
<dbReference type="PANTHER" id="PTHR40254:SF1">
    <property type="entry name" value="BLR0577 PROTEIN"/>
    <property type="match status" value="1"/>
</dbReference>
<name>A0ABW0A079_9ACTN</name>
<dbReference type="InterPro" id="IPR038732">
    <property type="entry name" value="HpyO/CreE_NAD-binding"/>
</dbReference>
<evidence type="ECO:0000313" key="3">
    <source>
        <dbReference type="Proteomes" id="UP001596222"/>
    </source>
</evidence>